<dbReference type="EMBL" id="LAZR01046296">
    <property type="protein sequence ID" value="KKK96869.1"/>
    <property type="molecule type" value="Genomic_DNA"/>
</dbReference>
<comment type="caution">
    <text evidence="1">The sequence shown here is derived from an EMBL/GenBank/DDBJ whole genome shotgun (WGS) entry which is preliminary data.</text>
</comment>
<sequence>MDITDVRVKRVGNEGKLKAYVSVTFDDSFVVHN</sequence>
<reference evidence="1" key="1">
    <citation type="journal article" date="2015" name="Nature">
        <title>Complex archaea that bridge the gap between prokaryotes and eukaryotes.</title>
        <authorList>
            <person name="Spang A."/>
            <person name="Saw J.H."/>
            <person name="Jorgensen S.L."/>
            <person name="Zaremba-Niedzwiedzka K."/>
            <person name="Martijn J."/>
            <person name="Lind A.E."/>
            <person name="van Eijk R."/>
            <person name="Schleper C."/>
            <person name="Guy L."/>
            <person name="Ettema T.J."/>
        </authorList>
    </citation>
    <scope>NUCLEOTIDE SEQUENCE</scope>
</reference>
<dbReference type="AlphaFoldDB" id="A0A0F9C353"/>
<protein>
    <submittedName>
        <fullName evidence="1">Uncharacterized protein</fullName>
    </submittedName>
</protein>
<dbReference type="InterPro" id="IPR036751">
    <property type="entry name" value="SpoVG_sf"/>
</dbReference>
<proteinExistence type="predicted"/>
<gene>
    <name evidence="1" type="ORF">LCGC14_2658460</name>
</gene>
<dbReference type="Pfam" id="PF04026">
    <property type="entry name" value="SpoVG"/>
    <property type="match status" value="1"/>
</dbReference>
<organism evidence="1">
    <name type="scientific">marine sediment metagenome</name>
    <dbReference type="NCBI Taxonomy" id="412755"/>
    <lineage>
        <taxon>unclassified sequences</taxon>
        <taxon>metagenomes</taxon>
        <taxon>ecological metagenomes</taxon>
    </lineage>
</organism>
<evidence type="ECO:0000313" key="1">
    <source>
        <dbReference type="EMBL" id="KKK96869.1"/>
    </source>
</evidence>
<dbReference type="InterPro" id="IPR007170">
    <property type="entry name" value="SpoVG"/>
</dbReference>
<dbReference type="GO" id="GO:0030435">
    <property type="term" value="P:sporulation resulting in formation of a cellular spore"/>
    <property type="evidence" value="ECO:0007669"/>
    <property type="project" value="InterPro"/>
</dbReference>
<name>A0A0F9C353_9ZZZZ</name>
<dbReference type="Gene3D" id="3.30.1120.40">
    <property type="entry name" value="Stage V sporulation protein G"/>
    <property type="match status" value="1"/>
</dbReference>
<feature type="non-terminal residue" evidence="1">
    <location>
        <position position="33"/>
    </location>
</feature>
<dbReference type="SUPFAM" id="SSF160537">
    <property type="entry name" value="SpoVG-like"/>
    <property type="match status" value="1"/>
</dbReference>
<accession>A0A0F9C353</accession>